<feature type="transmembrane region" description="Helical" evidence="1">
    <location>
        <begin position="35"/>
        <end position="56"/>
    </location>
</feature>
<keyword evidence="1" id="KW-1133">Transmembrane helix</keyword>
<accession>A0A370QM20</accession>
<evidence type="ECO:0000256" key="1">
    <source>
        <dbReference type="SAM" id="Phobius"/>
    </source>
</evidence>
<keyword evidence="1" id="KW-0812">Transmembrane</keyword>
<dbReference type="RefSeq" id="WP_115122705.1">
    <property type="nucleotide sequence ID" value="NZ_QRAO01000001.1"/>
</dbReference>
<organism evidence="2 3">
    <name type="scientific">Marinirhabdus gelatinilytica</name>
    <dbReference type="NCBI Taxonomy" id="1703343"/>
    <lineage>
        <taxon>Bacteria</taxon>
        <taxon>Pseudomonadati</taxon>
        <taxon>Bacteroidota</taxon>
        <taxon>Flavobacteriia</taxon>
        <taxon>Flavobacteriales</taxon>
        <taxon>Flavobacteriaceae</taxon>
    </lineage>
</organism>
<protein>
    <submittedName>
        <fullName evidence="2">Uncharacterized protein</fullName>
    </submittedName>
</protein>
<sequence length="63" mass="7001">MDKILSIALLALAGFKVVSSFMQNQEFGTLFGQEINIWVYRGIWLVVGILAVSSILKKIKSKS</sequence>
<keyword evidence="1" id="KW-0472">Membrane</keyword>
<dbReference type="EMBL" id="QRAO01000001">
    <property type="protein sequence ID" value="RDK89060.1"/>
    <property type="molecule type" value="Genomic_DNA"/>
</dbReference>
<gene>
    <name evidence="2" type="ORF">C8D94_101939</name>
</gene>
<dbReference type="AlphaFoldDB" id="A0A370QM20"/>
<keyword evidence="3" id="KW-1185">Reference proteome</keyword>
<name>A0A370QM20_9FLAO</name>
<dbReference type="OrthoDB" id="1449985at2"/>
<evidence type="ECO:0000313" key="2">
    <source>
        <dbReference type="EMBL" id="RDK89060.1"/>
    </source>
</evidence>
<comment type="caution">
    <text evidence="2">The sequence shown here is derived from an EMBL/GenBank/DDBJ whole genome shotgun (WGS) entry which is preliminary data.</text>
</comment>
<reference evidence="2 3" key="1">
    <citation type="submission" date="2018-07" db="EMBL/GenBank/DDBJ databases">
        <title>Genomic Encyclopedia of Type Strains, Phase IV (KMG-IV): sequencing the most valuable type-strain genomes for metagenomic binning, comparative biology and taxonomic classification.</title>
        <authorList>
            <person name="Goeker M."/>
        </authorList>
    </citation>
    <scope>NUCLEOTIDE SEQUENCE [LARGE SCALE GENOMIC DNA]</scope>
    <source>
        <strain evidence="2 3">DSM 101478</strain>
    </source>
</reference>
<dbReference type="Proteomes" id="UP000255317">
    <property type="component" value="Unassembled WGS sequence"/>
</dbReference>
<evidence type="ECO:0000313" key="3">
    <source>
        <dbReference type="Proteomes" id="UP000255317"/>
    </source>
</evidence>
<proteinExistence type="predicted"/>